<dbReference type="Gene3D" id="3.40.30.10">
    <property type="entry name" value="Glutaredoxin"/>
    <property type="match status" value="1"/>
</dbReference>
<dbReference type="RefSeq" id="XP_008867144.1">
    <property type="nucleotide sequence ID" value="XM_008868922.1"/>
</dbReference>
<dbReference type="EMBL" id="KI913958">
    <property type="protein sequence ID" value="ETW04188.1"/>
    <property type="molecule type" value="Genomic_DNA"/>
</dbReference>
<protein>
    <recommendedName>
        <fullName evidence="1">Thioredoxin domain-containing protein</fullName>
    </recommendedName>
</protein>
<dbReference type="GO" id="GO:0016209">
    <property type="term" value="F:antioxidant activity"/>
    <property type="evidence" value="ECO:0007669"/>
    <property type="project" value="InterPro"/>
</dbReference>
<dbReference type="OrthoDB" id="2121326at2759"/>
<dbReference type="InterPro" id="IPR036249">
    <property type="entry name" value="Thioredoxin-like_sf"/>
</dbReference>
<name>A0A024UEW2_9STRA</name>
<dbReference type="STRING" id="157072.A0A024UEW2"/>
<feature type="domain" description="Thioredoxin" evidence="1">
    <location>
        <begin position="4"/>
        <end position="161"/>
    </location>
</feature>
<sequence>MSSIIINTPAPDFDIVDLETGATSSFADIAGNGKPSVVMFYATWCNSCIPAVEEFEMWSKHNIPTPYINFVLINVDKHIGNAIKFVSEINPKTRKPRVCTEYHGDGDMPTVIHVGCEDIPEGYGVHVVPHKLILDQNGLVVRNFEDFHWDDIAGLFKHRFEQDNQCHWKPFLFQDEVAVGGGHE</sequence>
<organism evidence="2">
    <name type="scientific">Aphanomyces invadans</name>
    <dbReference type="NCBI Taxonomy" id="157072"/>
    <lineage>
        <taxon>Eukaryota</taxon>
        <taxon>Sar</taxon>
        <taxon>Stramenopiles</taxon>
        <taxon>Oomycota</taxon>
        <taxon>Saprolegniomycetes</taxon>
        <taxon>Saprolegniales</taxon>
        <taxon>Verrucalvaceae</taxon>
        <taxon>Aphanomyces</taxon>
    </lineage>
</organism>
<dbReference type="InterPro" id="IPR000866">
    <property type="entry name" value="AhpC/TSA"/>
</dbReference>
<accession>A0A024UEW2</accession>
<dbReference type="GO" id="GO:0016491">
    <property type="term" value="F:oxidoreductase activity"/>
    <property type="evidence" value="ECO:0007669"/>
    <property type="project" value="InterPro"/>
</dbReference>
<dbReference type="PROSITE" id="PS51352">
    <property type="entry name" value="THIOREDOXIN_2"/>
    <property type="match status" value="1"/>
</dbReference>
<gene>
    <name evidence="2" type="ORF">H310_04533</name>
</gene>
<evidence type="ECO:0000259" key="1">
    <source>
        <dbReference type="PROSITE" id="PS51352"/>
    </source>
</evidence>
<dbReference type="GeneID" id="20081583"/>
<reference evidence="2" key="1">
    <citation type="submission" date="2013-12" db="EMBL/GenBank/DDBJ databases">
        <title>The Genome Sequence of Aphanomyces invadans NJM9701.</title>
        <authorList>
            <consortium name="The Broad Institute Genomics Platform"/>
            <person name="Russ C."/>
            <person name="Tyler B."/>
            <person name="van West P."/>
            <person name="Dieguez-Uribeondo J."/>
            <person name="Young S.K."/>
            <person name="Zeng Q."/>
            <person name="Gargeya S."/>
            <person name="Fitzgerald M."/>
            <person name="Abouelleil A."/>
            <person name="Alvarado L."/>
            <person name="Chapman S.B."/>
            <person name="Gainer-Dewar J."/>
            <person name="Goldberg J."/>
            <person name="Griggs A."/>
            <person name="Gujja S."/>
            <person name="Hansen M."/>
            <person name="Howarth C."/>
            <person name="Imamovic A."/>
            <person name="Ireland A."/>
            <person name="Larimer J."/>
            <person name="McCowan C."/>
            <person name="Murphy C."/>
            <person name="Pearson M."/>
            <person name="Poon T.W."/>
            <person name="Priest M."/>
            <person name="Roberts A."/>
            <person name="Saif S."/>
            <person name="Shea T."/>
            <person name="Sykes S."/>
            <person name="Wortman J."/>
            <person name="Nusbaum C."/>
            <person name="Birren B."/>
        </authorList>
    </citation>
    <scope>NUCLEOTIDE SEQUENCE [LARGE SCALE GENOMIC DNA]</scope>
    <source>
        <strain evidence="2">NJM9701</strain>
    </source>
</reference>
<evidence type="ECO:0000313" key="2">
    <source>
        <dbReference type="EMBL" id="ETW04188.1"/>
    </source>
</evidence>
<dbReference type="eggNOG" id="ENOG502S608">
    <property type="taxonomic scope" value="Eukaryota"/>
</dbReference>
<dbReference type="AlphaFoldDB" id="A0A024UEW2"/>
<dbReference type="InterPro" id="IPR013766">
    <property type="entry name" value="Thioredoxin_domain"/>
</dbReference>
<dbReference type="VEuPathDB" id="FungiDB:H310_04533"/>
<dbReference type="Pfam" id="PF00578">
    <property type="entry name" value="AhpC-TSA"/>
    <property type="match status" value="1"/>
</dbReference>
<proteinExistence type="predicted"/>
<dbReference type="SUPFAM" id="SSF52833">
    <property type="entry name" value="Thioredoxin-like"/>
    <property type="match status" value="1"/>
</dbReference>